<keyword evidence="2 5" id="KW-0645">Protease</keyword>
<organism evidence="5 6">
    <name type="scientific">candidate division TA06 bacterium</name>
    <dbReference type="NCBI Taxonomy" id="2250710"/>
    <lineage>
        <taxon>Bacteria</taxon>
        <taxon>Bacteria division TA06</taxon>
    </lineage>
</organism>
<dbReference type="CDD" id="cd00518">
    <property type="entry name" value="H2MP"/>
    <property type="match status" value="1"/>
</dbReference>
<dbReference type="Proteomes" id="UP000315525">
    <property type="component" value="Unassembled WGS sequence"/>
</dbReference>
<protein>
    <submittedName>
        <fullName evidence="5">Hydrogenase maturation protease</fullName>
    </submittedName>
</protein>
<evidence type="ECO:0000313" key="6">
    <source>
        <dbReference type="Proteomes" id="UP000315525"/>
    </source>
</evidence>
<keyword evidence="3" id="KW-0064">Aspartyl protease</keyword>
<dbReference type="InterPro" id="IPR000671">
    <property type="entry name" value="Peptidase_A31"/>
</dbReference>
<comment type="similarity">
    <text evidence="1">Belongs to the peptidase A31 family.</text>
</comment>
<dbReference type="GO" id="GO:0016485">
    <property type="term" value="P:protein processing"/>
    <property type="evidence" value="ECO:0007669"/>
    <property type="project" value="TreeGrafter"/>
</dbReference>
<dbReference type="GO" id="GO:0008047">
    <property type="term" value="F:enzyme activator activity"/>
    <property type="evidence" value="ECO:0007669"/>
    <property type="project" value="InterPro"/>
</dbReference>
<evidence type="ECO:0000256" key="4">
    <source>
        <dbReference type="ARBA" id="ARBA00022801"/>
    </source>
</evidence>
<dbReference type="PANTHER" id="PTHR30302">
    <property type="entry name" value="HYDROGENASE 1 MATURATION PROTEASE"/>
    <property type="match status" value="1"/>
</dbReference>
<accession>A0A523UU19</accession>
<dbReference type="Pfam" id="PF01750">
    <property type="entry name" value="HycI"/>
    <property type="match status" value="1"/>
</dbReference>
<dbReference type="Gene3D" id="3.40.50.1450">
    <property type="entry name" value="HybD-like"/>
    <property type="match status" value="1"/>
</dbReference>
<dbReference type="PRINTS" id="PR00446">
    <property type="entry name" value="HYDRGNUPTAKE"/>
</dbReference>
<dbReference type="AlphaFoldDB" id="A0A523UU19"/>
<evidence type="ECO:0000256" key="1">
    <source>
        <dbReference type="ARBA" id="ARBA00006814"/>
    </source>
</evidence>
<dbReference type="SUPFAM" id="SSF53163">
    <property type="entry name" value="HybD-like"/>
    <property type="match status" value="1"/>
</dbReference>
<evidence type="ECO:0000256" key="2">
    <source>
        <dbReference type="ARBA" id="ARBA00022670"/>
    </source>
</evidence>
<reference evidence="5 6" key="1">
    <citation type="submission" date="2019-03" db="EMBL/GenBank/DDBJ databases">
        <title>Metabolic potential of uncultured bacteria and archaea associated with petroleum seepage in deep-sea sediments.</title>
        <authorList>
            <person name="Dong X."/>
            <person name="Hubert C."/>
        </authorList>
    </citation>
    <scope>NUCLEOTIDE SEQUENCE [LARGE SCALE GENOMIC DNA]</scope>
    <source>
        <strain evidence="5">E44_bin18</strain>
    </source>
</reference>
<evidence type="ECO:0000313" key="5">
    <source>
        <dbReference type="EMBL" id="TET46047.1"/>
    </source>
</evidence>
<dbReference type="NCBIfam" id="TIGR00072">
    <property type="entry name" value="hydrog_prot"/>
    <property type="match status" value="1"/>
</dbReference>
<keyword evidence="4" id="KW-0378">Hydrolase</keyword>
<dbReference type="InterPro" id="IPR023430">
    <property type="entry name" value="Pept_HybD-like_dom_sf"/>
</dbReference>
<dbReference type="EMBL" id="SOJN01000070">
    <property type="protein sequence ID" value="TET46047.1"/>
    <property type="molecule type" value="Genomic_DNA"/>
</dbReference>
<dbReference type="GO" id="GO:0004190">
    <property type="term" value="F:aspartic-type endopeptidase activity"/>
    <property type="evidence" value="ECO:0007669"/>
    <property type="project" value="UniProtKB-KW"/>
</dbReference>
<dbReference type="PANTHER" id="PTHR30302:SF1">
    <property type="entry name" value="HYDROGENASE 2 MATURATION PROTEASE"/>
    <property type="match status" value="1"/>
</dbReference>
<proteinExistence type="inferred from homology"/>
<sequence>MDRAKTLILGMGSPILGDDGVGVEVANRIKENTDEKFVDVVEASASGLELLDIICGYEKLIVIDSMNTEGGQVGELHRLACSDLDPTVRPSARHQINFATTLEVGRRLNMEVPEVIAIYAIEIKDATVFQEGCSPEVERAIPGIVETIIEEEMLRAD</sequence>
<evidence type="ECO:0000256" key="3">
    <source>
        <dbReference type="ARBA" id="ARBA00022750"/>
    </source>
</evidence>
<name>A0A523UU19_UNCT6</name>
<gene>
    <name evidence="5" type="ORF">E3J62_05790</name>
</gene>
<comment type="caution">
    <text evidence="5">The sequence shown here is derived from an EMBL/GenBank/DDBJ whole genome shotgun (WGS) entry which is preliminary data.</text>
</comment>